<proteinExistence type="predicted"/>
<keyword evidence="6" id="KW-1185">Reference proteome</keyword>
<evidence type="ECO:0000259" key="2">
    <source>
        <dbReference type="PROSITE" id="PS50263"/>
    </source>
</evidence>
<dbReference type="Pfam" id="PF00795">
    <property type="entry name" value="CN_hydrolase"/>
    <property type="match status" value="1"/>
</dbReference>
<dbReference type="Proteomes" id="UP000509383">
    <property type="component" value="Chromosome"/>
</dbReference>
<dbReference type="SUPFAM" id="SSF56317">
    <property type="entry name" value="Carbon-nitrogen hydrolase"/>
    <property type="match status" value="1"/>
</dbReference>
<dbReference type="Proteomes" id="UP001054892">
    <property type="component" value="Unassembled WGS sequence"/>
</dbReference>
<accession>A0A6J4E6E8</accession>
<dbReference type="PANTHER" id="PTHR43674">
    <property type="entry name" value="NITRILASE C965.09-RELATED"/>
    <property type="match status" value="1"/>
</dbReference>
<dbReference type="InterPro" id="IPR050345">
    <property type="entry name" value="Aliph_Amidase/BUP"/>
</dbReference>
<dbReference type="RefSeq" id="WP_173177355.1">
    <property type="nucleotide sequence ID" value="NZ_AP023189.1"/>
</dbReference>
<sequence length="243" mass="25976">MKLCAVQLSSITGDIEGNIGRHAAFIRQAVAQGAALIVFPELSLTGYAPSLARELATTPDDPRLAALQRLSDEHDLVICAGLPVTGAPLPRIGMVIFRPRQSRSLYCKQRLHADELPWFGPGDGQALIHLGEHRLAPAICYESMLPEHADEAVAVGADCYLVSVAKSAAGIAAGQRHYPEVARRHAMPVLMSNCIGPVEDFLTAGQSAAWNRQGECLGTLVDGQEGLVLLELESERVELVTGP</sequence>
<dbReference type="InterPro" id="IPR036526">
    <property type="entry name" value="C-N_Hydrolase_sf"/>
</dbReference>
<evidence type="ECO:0000313" key="3">
    <source>
        <dbReference type="EMBL" id="BCG25392.1"/>
    </source>
</evidence>
<name>A0A6J4E6E8_9PSED</name>
<dbReference type="CDD" id="cd07197">
    <property type="entry name" value="nitrilase"/>
    <property type="match status" value="1"/>
</dbReference>
<evidence type="ECO:0000313" key="5">
    <source>
        <dbReference type="Proteomes" id="UP000509383"/>
    </source>
</evidence>
<organism evidence="3 5">
    <name type="scientific">Pseudomonas tohonis</name>
    <dbReference type="NCBI Taxonomy" id="2725477"/>
    <lineage>
        <taxon>Bacteria</taxon>
        <taxon>Pseudomonadati</taxon>
        <taxon>Pseudomonadota</taxon>
        <taxon>Gammaproteobacteria</taxon>
        <taxon>Pseudomonadales</taxon>
        <taxon>Pseudomonadaceae</taxon>
        <taxon>Pseudomonas</taxon>
    </lineage>
</organism>
<evidence type="ECO:0000313" key="6">
    <source>
        <dbReference type="Proteomes" id="UP001054892"/>
    </source>
</evidence>
<reference evidence="3 5" key="1">
    <citation type="submission" date="2020-05" db="EMBL/GenBank/DDBJ databases">
        <title>Characterization of novel class B3 metallo-beta-lactamase from novel Pseudomonas species.</title>
        <authorList>
            <person name="Yamada K."/>
            <person name="Aoki K."/>
            <person name="Ishii Y."/>
        </authorList>
    </citation>
    <scope>NUCLEOTIDE SEQUENCE [LARGE SCALE GENOMIC DNA]</scope>
    <source>
        <strain evidence="3 5">TUM18999</strain>
        <strain evidence="4 6">TUM20286</strain>
    </source>
</reference>
<dbReference type="KEGG" id="ptw:TUM18999_35830"/>
<dbReference type="AlphaFoldDB" id="A0A6J4E6E8"/>
<feature type="domain" description="CN hydrolase" evidence="2">
    <location>
        <begin position="1"/>
        <end position="234"/>
    </location>
</feature>
<protein>
    <submittedName>
        <fullName evidence="3">Hydrolase</fullName>
    </submittedName>
</protein>
<dbReference type="EMBL" id="BQKM01000013">
    <property type="protein sequence ID" value="GJN54778.1"/>
    <property type="molecule type" value="Genomic_DNA"/>
</dbReference>
<dbReference type="InterPro" id="IPR003010">
    <property type="entry name" value="C-N_Hydrolase"/>
</dbReference>
<keyword evidence="1 3" id="KW-0378">Hydrolase</keyword>
<dbReference type="GO" id="GO:0050126">
    <property type="term" value="F:N-carbamoylputrescine amidase activity"/>
    <property type="evidence" value="ECO:0007669"/>
    <property type="project" value="TreeGrafter"/>
</dbReference>
<gene>
    <name evidence="3" type="ORF">TUM18999_35830</name>
    <name evidence="4" type="ORF">TUM20286_45300</name>
</gene>
<dbReference type="PROSITE" id="PS50263">
    <property type="entry name" value="CN_HYDROLASE"/>
    <property type="match status" value="1"/>
</dbReference>
<dbReference type="PANTHER" id="PTHR43674:SF2">
    <property type="entry name" value="BETA-UREIDOPROPIONASE"/>
    <property type="match status" value="1"/>
</dbReference>
<evidence type="ECO:0000313" key="4">
    <source>
        <dbReference type="EMBL" id="GJN54778.1"/>
    </source>
</evidence>
<dbReference type="EMBL" id="AP023189">
    <property type="protein sequence ID" value="BCG25392.1"/>
    <property type="molecule type" value="Genomic_DNA"/>
</dbReference>
<evidence type="ECO:0000256" key="1">
    <source>
        <dbReference type="ARBA" id="ARBA00022801"/>
    </source>
</evidence>
<dbReference type="Gene3D" id="3.60.110.10">
    <property type="entry name" value="Carbon-nitrogen hydrolase"/>
    <property type="match status" value="1"/>
</dbReference>
<dbReference type="GO" id="GO:0033388">
    <property type="term" value="P:putrescine biosynthetic process from arginine"/>
    <property type="evidence" value="ECO:0007669"/>
    <property type="project" value="TreeGrafter"/>
</dbReference>